<evidence type="ECO:0000313" key="2">
    <source>
        <dbReference type="EMBL" id="AKU92084.1"/>
    </source>
</evidence>
<gene>
    <name evidence="2" type="ORF">AKJ08_2471</name>
</gene>
<dbReference type="AlphaFoldDB" id="A0A0K1PG45"/>
<name>A0A0K1PG45_9BACT</name>
<dbReference type="Proteomes" id="UP000055590">
    <property type="component" value="Chromosome"/>
</dbReference>
<feature type="region of interest" description="Disordered" evidence="1">
    <location>
        <begin position="68"/>
        <end position="100"/>
    </location>
</feature>
<dbReference type="PATRIC" id="fig|1391653.3.peg.2573"/>
<accession>A0A0K1PG45</accession>
<dbReference type="SUPFAM" id="SSF101898">
    <property type="entry name" value="NHL repeat"/>
    <property type="match status" value="1"/>
</dbReference>
<dbReference type="KEGG" id="vin:AKJ08_2471"/>
<protein>
    <submittedName>
        <fullName evidence="2">Uncharacterized protein</fullName>
    </submittedName>
</protein>
<feature type="compositionally biased region" description="Gly residues" evidence="1">
    <location>
        <begin position="68"/>
        <end position="96"/>
    </location>
</feature>
<keyword evidence="3" id="KW-1185">Reference proteome</keyword>
<evidence type="ECO:0000256" key="1">
    <source>
        <dbReference type="SAM" id="MobiDB-lite"/>
    </source>
</evidence>
<reference evidence="2 3" key="1">
    <citation type="submission" date="2015-08" db="EMBL/GenBank/DDBJ databases">
        <authorList>
            <person name="Babu N.S."/>
            <person name="Beckwith C.J."/>
            <person name="Beseler K.G."/>
            <person name="Brison A."/>
            <person name="Carone J.V."/>
            <person name="Caskin T.P."/>
            <person name="Diamond M."/>
            <person name="Durham M.E."/>
            <person name="Foxe J.M."/>
            <person name="Go M."/>
            <person name="Henderson B.A."/>
            <person name="Jones I.B."/>
            <person name="McGettigan J.A."/>
            <person name="Micheletti S.J."/>
            <person name="Nasrallah M.E."/>
            <person name="Ortiz D."/>
            <person name="Piller C.R."/>
            <person name="Privatt S.R."/>
            <person name="Schneider S.L."/>
            <person name="Sharp S."/>
            <person name="Smith T.C."/>
            <person name="Stanton J.D."/>
            <person name="Ullery H.E."/>
            <person name="Wilson R.J."/>
            <person name="Serrano M.G."/>
            <person name="Buck G."/>
            <person name="Lee V."/>
            <person name="Wang Y."/>
            <person name="Carvalho R."/>
            <person name="Voegtly L."/>
            <person name="Shi R."/>
            <person name="Duckworth R."/>
            <person name="Johnson A."/>
            <person name="Loviza R."/>
            <person name="Walstead R."/>
            <person name="Shah Z."/>
            <person name="Kiflezghi M."/>
            <person name="Wade K."/>
            <person name="Ball S.L."/>
            <person name="Bradley K.W."/>
            <person name="Asai D.J."/>
            <person name="Bowman C.A."/>
            <person name="Russell D.A."/>
            <person name="Pope W.H."/>
            <person name="Jacobs-Sera D."/>
            <person name="Hendrix R.W."/>
            <person name="Hatfull G.F."/>
        </authorList>
    </citation>
    <scope>NUCLEOTIDE SEQUENCE [LARGE SCALE GENOMIC DNA]</scope>
    <source>
        <strain evidence="2 3">DSM 27710</strain>
    </source>
</reference>
<sequence length="613" mass="62008">MLPISIAPEGIPMSRKLIISLALSLGIVGGSCLADIESDCATDADCPAGHRCETHGVKICVADDGGAGSGGTGGSGSDTGSGGSGGSVGGTGGSSGSGHETVDTVLPVEVFASDEFAAYLGAHARAITELRFRTRFAGMEPEIVRTPVDADSFALAAESGRSIAFELPITLPRTEGATFDLDVQATALTLAGAPAHFAAATAEVDATAPDSLAAVRFVLSLSPDFDYDGDGYSDVVDCDPDDPTIHPGADDPCDGVDRSCNPGVCYLPLPAGKTGVRDITCDATTCLVAVGGKDGGKGAILRFDATLAAPEPRSAFETDDPRGLAILSSNSTTLFYEASTRTISSVGADDSAGRQFLVGAGLRGVISTSPFETMAFASFASAPRLLSFAPTALAGAPGDLECDAGAEACTFIRLENLSDGESTLGNTATPSRIVTRHTDSNTDGIVYITFREDNRLGIATVDAGTRQLVPGASGLLHALATERPRALHLSSNAKVLYVAGGIESNGEAAAISTGRLPSSHTSTPFDLPAGTCPSALKVIGSKLFVADDCQGRVWELALGADGLPAAGFAPVEHALPGCTKPSMLASVPASGQASAALLVGCADADRIVVLGRD</sequence>
<proteinExistence type="predicted"/>
<organism evidence="2 3">
    <name type="scientific">Vulgatibacter incomptus</name>
    <dbReference type="NCBI Taxonomy" id="1391653"/>
    <lineage>
        <taxon>Bacteria</taxon>
        <taxon>Pseudomonadati</taxon>
        <taxon>Myxococcota</taxon>
        <taxon>Myxococcia</taxon>
        <taxon>Myxococcales</taxon>
        <taxon>Cystobacterineae</taxon>
        <taxon>Vulgatibacteraceae</taxon>
        <taxon>Vulgatibacter</taxon>
    </lineage>
</organism>
<dbReference type="STRING" id="1391653.AKJ08_2471"/>
<dbReference type="EMBL" id="CP012332">
    <property type="protein sequence ID" value="AKU92084.1"/>
    <property type="molecule type" value="Genomic_DNA"/>
</dbReference>
<evidence type="ECO:0000313" key="3">
    <source>
        <dbReference type="Proteomes" id="UP000055590"/>
    </source>
</evidence>